<dbReference type="Proteomes" id="UP001153069">
    <property type="component" value="Unassembled WGS sequence"/>
</dbReference>
<feature type="compositionally biased region" description="Low complexity" evidence="1">
    <location>
        <begin position="155"/>
        <end position="172"/>
    </location>
</feature>
<feature type="region of interest" description="Disordered" evidence="1">
    <location>
        <begin position="150"/>
        <end position="218"/>
    </location>
</feature>
<evidence type="ECO:0000256" key="1">
    <source>
        <dbReference type="SAM" id="MobiDB-lite"/>
    </source>
</evidence>
<dbReference type="AlphaFoldDB" id="A0A9N8DB57"/>
<feature type="compositionally biased region" description="Low complexity" evidence="1">
    <location>
        <begin position="253"/>
        <end position="269"/>
    </location>
</feature>
<feature type="region of interest" description="Disordered" evidence="1">
    <location>
        <begin position="22"/>
        <end position="87"/>
    </location>
</feature>
<protein>
    <submittedName>
        <fullName evidence="2">Uncharacterized protein</fullName>
    </submittedName>
</protein>
<evidence type="ECO:0000313" key="3">
    <source>
        <dbReference type="Proteomes" id="UP001153069"/>
    </source>
</evidence>
<accession>A0A9N8DB57</accession>
<dbReference type="EMBL" id="CAICTM010000060">
    <property type="protein sequence ID" value="CAB9499464.1"/>
    <property type="molecule type" value="Genomic_DNA"/>
</dbReference>
<organism evidence="2 3">
    <name type="scientific">Seminavis robusta</name>
    <dbReference type="NCBI Taxonomy" id="568900"/>
    <lineage>
        <taxon>Eukaryota</taxon>
        <taxon>Sar</taxon>
        <taxon>Stramenopiles</taxon>
        <taxon>Ochrophyta</taxon>
        <taxon>Bacillariophyta</taxon>
        <taxon>Bacillariophyceae</taxon>
        <taxon>Bacillariophycidae</taxon>
        <taxon>Naviculales</taxon>
        <taxon>Naviculaceae</taxon>
        <taxon>Seminavis</taxon>
    </lineage>
</organism>
<keyword evidence="3" id="KW-1185">Reference proteome</keyword>
<comment type="caution">
    <text evidence="2">The sequence shown here is derived from an EMBL/GenBank/DDBJ whole genome shotgun (WGS) entry which is preliminary data.</text>
</comment>
<feature type="compositionally biased region" description="Basic and acidic residues" evidence="1">
    <location>
        <begin position="199"/>
        <end position="218"/>
    </location>
</feature>
<feature type="region of interest" description="Disordered" evidence="1">
    <location>
        <begin position="234"/>
        <end position="271"/>
    </location>
</feature>
<sequence>MDPSALAAAALQARNRIVKNQGDEVITTSDKSGGPRTSFQKAPSINFSVPKTAKPEKPADWKKPDKKYGGNVPAMTEGPGGSGGPAPVRPDLSMICESVVSKVKSRKERITTPGYHMKVRDSCPLPCCQYLHQQNEEPQQTVIIKKVIRRRRPKQQAPPQEQAPGQVPSLVQSPPPLLSSPPALAGGPSSQVEQQAAEVQRRQQAEAARRQQIEAERRRQAELQRQQIEAERKRQEELQRQQQAAAEAERQRQAAAAAEAERQAAAAAAPTQKVATFQNLGTDPAMAQAELYYESTRWGPLGHGSAPVTVGTFPGHRWFIVANGCYAKLFTVGEEAQQTFTF</sequence>
<name>A0A9N8DB57_9STRA</name>
<feature type="compositionally biased region" description="Basic and acidic residues" evidence="1">
    <location>
        <begin position="53"/>
        <end position="68"/>
    </location>
</feature>
<evidence type="ECO:0000313" key="2">
    <source>
        <dbReference type="EMBL" id="CAB9499464.1"/>
    </source>
</evidence>
<proteinExistence type="predicted"/>
<gene>
    <name evidence="2" type="ORF">SEMRO_61_G035170.1</name>
</gene>
<feature type="compositionally biased region" description="Polar residues" evidence="1">
    <location>
        <begin position="26"/>
        <end position="49"/>
    </location>
</feature>
<reference evidence="2" key="1">
    <citation type="submission" date="2020-06" db="EMBL/GenBank/DDBJ databases">
        <authorList>
            <consortium name="Plant Systems Biology data submission"/>
        </authorList>
    </citation>
    <scope>NUCLEOTIDE SEQUENCE</scope>
    <source>
        <strain evidence="2">D6</strain>
    </source>
</reference>
<feature type="compositionally biased region" description="Low complexity" evidence="1">
    <location>
        <begin position="180"/>
        <end position="198"/>
    </location>
</feature>